<dbReference type="EMBL" id="JBJQOH010000001">
    <property type="protein sequence ID" value="KAL3701181.1"/>
    <property type="molecule type" value="Genomic_DNA"/>
</dbReference>
<comment type="caution">
    <text evidence="2">The sequence shown here is derived from an EMBL/GenBank/DDBJ whole genome shotgun (WGS) entry which is preliminary data.</text>
</comment>
<name>A0ABD3ICF8_9MARC</name>
<organism evidence="2 3">
    <name type="scientific">Riccia sorocarpa</name>
    <dbReference type="NCBI Taxonomy" id="122646"/>
    <lineage>
        <taxon>Eukaryota</taxon>
        <taxon>Viridiplantae</taxon>
        <taxon>Streptophyta</taxon>
        <taxon>Embryophyta</taxon>
        <taxon>Marchantiophyta</taxon>
        <taxon>Marchantiopsida</taxon>
        <taxon>Marchantiidae</taxon>
        <taxon>Marchantiales</taxon>
        <taxon>Ricciaceae</taxon>
        <taxon>Riccia</taxon>
    </lineage>
</organism>
<feature type="region of interest" description="Disordered" evidence="1">
    <location>
        <begin position="133"/>
        <end position="191"/>
    </location>
</feature>
<evidence type="ECO:0000313" key="2">
    <source>
        <dbReference type="EMBL" id="KAL3701181.1"/>
    </source>
</evidence>
<feature type="compositionally biased region" description="Polar residues" evidence="1">
    <location>
        <begin position="133"/>
        <end position="143"/>
    </location>
</feature>
<feature type="region of interest" description="Disordered" evidence="1">
    <location>
        <begin position="91"/>
        <end position="115"/>
    </location>
</feature>
<accession>A0ABD3ICF8</accession>
<evidence type="ECO:0000256" key="1">
    <source>
        <dbReference type="SAM" id="MobiDB-lite"/>
    </source>
</evidence>
<protein>
    <submittedName>
        <fullName evidence="2">Uncharacterized protein</fullName>
    </submittedName>
</protein>
<keyword evidence="3" id="KW-1185">Reference proteome</keyword>
<dbReference type="Proteomes" id="UP001633002">
    <property type="component" value="Unassembled WGS sequence"/>
</dbReference>
<evidence type="ECO:0000313" key="3">
    <source>
        <dbReference type="Proteomes" id="UP001633002"/>
    </source>
</evidence>
<gene>
    <name evidence="2" type="ORF">R1sor_019203</name>
</gene>
<dbReference type="AlphaFoldDB" id="A0ABD3ICF8"/>
<sequence length="261" mass="28090">MVRNSTGDREKWEGTRRLSCVALSLELPSRTKKHCGVPLAEETEVSAAVNLIQEEQTKRADILIGTQGGSLEVLQRQDSPLHLQSQHKALGNATHNSPPLKIDEKGKNLSNNQNVWIRSPDQPAIAGMQNVRTSLPHSPRSQATPPPGVMQQSPPASVKGNISYARATSGPSQDQERQAPNAEPQNQQGTTDVRNLVPSALNNMPQPAACTDPNKVLLTVLEEEDANTIGSRIHDLQETAIDAPSGYLSAAEASLPDGYVP</sequence>
<reference evidence="2 3" key="1">
    <citation type="submission" date="2024-09" db="EMBL/GenBank/DDBJ databases">
        <title>Chromosome-scale assembly of Riccia sorocarpa.</title>
        <authorList>
            <person name="Paukszto L."/>
        </authorList>
    </citation>
    <scope>NUCLEOTIDE SEQUENCE [LARGE SCALE GENOMIC DNA]</scope>
    <source>
        <strain evidence="2">LP-2024</strain>
        <tissue evidence="2">Aerial parts of the thallus</tissue>
    </source>
</reference>
<proteinExistence type="predicted"/>